<dbReference type="InterPro" id="IPR032710">
    <property type="entry name" value="NTF2-like_dom_sf"/>
</dbReference>
<comment type="caution">
    <text evidence="2">The sequence shown here is derived from an EMBL/GenBank/DDBJ whole genome shotgun (WGS) entry which is preliminary data.</text>
</comment>
<organism evidence="2 3">
    <name type="scientific">Hymenobacter frigidus</name>
    <dbReference type="NCBI Taxonomy" id="1524095"/>
    <lineage>
        <taxon>Bacteria</taxon>
        <taxon>Pseudomonadati</taxon>
        <taxon>Bacteroidota</taxon>
        <taxon>Cytophagia</taxon>
        <taxon>Cytophagales</taxon>
        <taxon>Hymenobacteraceae</taxon>
        <taxon>Hymenobacter</taxon>
    </lineage>
</organism>
<dbReference type="Proteomes" id="UP000637774">
    <property type="component" value="Unassembled WGS sequence"/>
</dbReference>
<dbReference type="Gene3D" id="3.10.450.50">
    <property type="match status" value="1"/>
</dbReference>
<keyword evidence="1" id="KW-0732">Signal</keyword>
<dbReference type="InterPro" id="IPR039437">
    <property type="entry name" value="FrzH/put_lumazine-bd"/>
</dbReference>
<reference evidence="3" key="1">
    <citation type="journal article" date="2019" name="Int. J. Syst. Evol. Microbiol.">
        <title>The Global Catalogue of Microorganisms (GCM) 10K type strain sequencing project: providing services to taxonomists for standard genome sequencing and annotation.</title>
        <authorList>
            <consortium name="The Broad Institute Genomics Platform"/>
            <consortium name="The Broad Institute Genome Sequencing Center for Infectious Disease"/>
            <person name="Wu L."/>
            <person name="Ma J."/>
        </authorList>
    </citation>
    <scope>NUCLEOTIDE SEQUENCE [LARGE SCALE GENOMIC DNA]</scope>
    <source>
        <strain evidence="3">CGMCC 1.14966</strain>
    </source>
</reference>
<feature type="chain" id="PRO_5045904308" description="Nuclear transport factor 2 family protein" evidence="1">
    <location>
        <begin position="35"/>
        <end position="168"/>
    </location>
</feature>
<gene>
    <name evidence="2" type="ORF">GCM10011495_03140</name>
</gene>
<evidence type="ECO:0008006" key="4">
    <source>
        <dbReference type="Google" id="ProtNLM"/>
    </source>
</evidence>
<dbReference type="SUPFAM" id="SSF54427">
    <property type="entry name" value="NTF2-like"/>
    <property type="match status" value="1"/>
</dbReference>
<dbReference type="Pfam" id="PF12893">
    <property type="entry name" value="Lumazine_bd_2"/>
    <property type="match status" value="1"/>
</dbReference>
<keyword evidence="3" id="KW-1185">Reference proteome</keyword>
<proteinExistence type="predicted"/>
<evidence type="ECO:0000313" key="2">
    <source>
        <dbReference type="EMBL" id="GGH79427.1"/>
    </source>
</evidence>
<sequence length="168" mass="18668">MFTVSFYKPTSIFLKHISATLLLLAASATNPALAQKASPETEAVKSIITTFFDGMRRGDSTMVRRTLAPAAVFHGFGGEPGQTPTLEIESINGFLKAVGTPHPQIWDERVTFERVLIDANLASVWAPYEFYLGSKFSHCGYDSFQLVRLADGWKIAHVIDTRRKEKCK</sequence>
<feature type="signal peptide" evidence="1">
    <location>
        <begin position="1"/>
        <end position="34"/>
    </location>
</feature>
<dbReference type="EMBL" id="BMGY01000002">
    <property type="protein sequence ID" value="GGH79427.1"/>
    <property type="molecule type" value="Genomic_DNA"/>
</dbReference>
<evidence type="ECO:0000313" key="3">
    <source>
        <dbReference type="Proteomes" id="UP000637774"/>
    </source>
</evidence>
<evidence type="ECO:0000256" key="1">
    <source>
        <dbReference type="SAM" id="SignalP"/>
    </source>
</evidence>
<name>A0ABQ1ZU55_9BACT</name>
<accession>A0ABQ1ZU55</accession>
<protein>
    <recommendedName>
        <fullName evidence="4">Nuclear transport factor 2 family protein</fullName>
    </recommendedName>
</protein>